<dbReference type="EMBL" id="JBAMMX010000023">
    <property type="protein sequence ID" value="KAK6917494.1"/>
    <property type="molecule type" value="Genomic_DNA"/>
</dbReference>
<feature type="compositionally biased region" description="Basic residues" evidence="4">
    <location>
        <begin position="200"/>
        <end position="211"/>
    </location>
</feature>
<sequence length="450" mass="50904">MNTKKGWGTWEELLLGGAVLRHGTRAWDIVASELQTRSLFPYNFTPEVCKAKYEDLQRRTWFEELRKHRMAELKRELEKSEDSIGSLESKIKSLKAEKVYGDQTDHGSNRTESPTQTLVPKAERVESLSKETSKDGLSAGSFTQETRTNESPENQVPAEAVSACEMETKPTVLRFFSDQEKASSIDKLDSLKRAVEGMTIRKRRGPRKRKDSSRDVKEASVGESDFVGPNSATTTAYPKESCVNDSGNEGKDDLMRVFNLVMKNQSASIFRRRLDGQKRARYKNTIKQHMDFDTIRSRIANHSIKSMRELFHDLLLLANNGVVFYSKTTREHKAAFFLRGVIMKMYRQHYKKSVGASPTTAITKPPIYSPAVRRRSARPSNRKVSKKNESTKSVDRTSKEDEKVSNSDSAPINSVLMEKKGYGGSRRSGRGSTAQQSGTQAKARKRARTR</sequence>
<evidence type="ECO:0000256" key="3">
    <source>
        <dbReference type="SAM" id="Coils"/>
    </source>
</evidence>
<keyword evidence="7" id="KW-1185">Reference proteome</keyword>
<feature type="compositionally biased region" description="Basic and acidic residues" evidence="4">
    <location>
        <begin position="100"/>
        <end position="109"/>
    </location>
</feature>
<evidence type="ECO:0000256" key="4">
    <source>
        <dbReference type="SAM" id="MobiDB-lite"/>
    </source>
</evidence>
<dbReference type="SMART" id="SM00297">
    <property type="entry name" value="BROMO"/>
    <property type="match status" value="1"/>
</dbReference>
<keyword evidence="1 2" id="KW-0103">Bromodomain</keyword>
<feature type="compositionally biased region" description="Basic residues" evidence="4">
    <location>
        <begin position="372"/>
        <end position="385"/>
    </location>
</feature>
<reference evidence="6 7" key="1">
    <citation type="submission" date="2023-12" db="EMBL/GenBank/DDBJ databases">
        <title>A high-quality genome assembly for Dillenia turbinata (Dilleniales).</title>
        <authorList>
            <person name="Chanderbali A."/>
        </authorList>
    </citation>
    <scope>NUCLEOTIDE SEQUENCE [LARGE SCALE GENOMIC DNA]</scope>
    <source>
        <strain evidence="6">LSX21</strain>
        <tissue evidence="6">Leaf</tissue>
    </source>
</reference>
<dbReference type="PANTHER" id="PTHR37888:SF4">
    <property type="entry name" value="OS07G0565300 PROTEIN"/>
    <property type="match status" value="1"/>
</dbReference>
<evidence type="ECO:0000259" key="5">
    <source>
        <dbReference type="PROSITE" id="PS50014"/>
    </source>
</evidence>
<evidence type="ECO:0000256" key="1">
    <source>
        <dbReference type="ARBA" id="ARBA00023117"/>
    </source>
</evidence>
<feature type="region of interest" description="Disordered" evidence="4">
    <location>
        <begin position="199"/>
        <end position="245"/>
    </location>
</feature>
<feature type="coiled-coil region" evidence="3">
    <location>
        <begin position="70"/>
        <end position="97"/>
    </location>
</feature>
<accession>A0AAN8UR30</accession>
<dbReference type="AlphaFoldDB" id="A0AAN8UR30"/>
<name>A0AAN8UR30_9MAGN</name>
<dbReference type="InterPro" id="IPR001487">
    <property type="entry name" value="Bromodomain"/>
</dbReference>
<organism evidence="6 7">
    <name type="scientific">Dillenia turbinata</name>
    <dbReference type="NCBI Taxonomy" id="194707"/>
    <lineage>
        <taxon>Eukaryota</taxon>
        <taxon>Viridiplantae</taxon>
        <taxon>Streptophyta</taxon>
        <taxon>Embryophyta</taxon>
        <taxon>Tracheophyta</taxon>
        <taxon>Spermatophyta</taxon>
        <taxon>Magnoliopsida</taxon>
        <taxon>eudicotyledons</taxon>
        <taxon>Gunneridae</taxon>
        <taxon>Pentapetalae</taxon>
        <taxon>Dilleniales</taxon>
        <taxon>Dilleniaceae</taxon>
        <taxon>Dillenia</taxon>
    </lineage>
</organism>
<dbReference type="InterPro" id="IPR036427">
    <property type="entry name" value="Bromodomain-like_sf"/>
</dbReference>
<comment type="caution">
    <text evidence="6">The sequence shown here is derived from an EMBL/GenBank/DDBJ whole genome shotgun (WGS) entry which is preliminary data.</text>
</comment>
<feature type="compositionally biased region" description="Basic and acidic residues" evidence="4">
    <location>
        <begin position="121"/>
        <end position="134"/>
    </location>
</feature>
<protein>
    <submittedName>
        <fullName evidence="6">Bromodomain</fullName>
    </submittedName>
</protein>
<dbReference type="CDD" id="cd04369">
    <property type="entry name" value="Bromodomain"/>
    <property type="match status" value="1"/>
</dbReference>
<dbReference type="PROSITE" id="PS50014">
    <property type="entry name" value="BROMODOMAIN_2"/>
    <property type="match status" value="1"/>
</dbReference>
<evidence type="ECO:0000313" key="6">
    <source>
        <dbReference type="EMBL" id="KAK6917494.1"/>
    </source>
</evidence>
<proteinExistence type="predicted"/>
<feature type="compositionally biased region" description="Basic and acidic residues" evidence="4">
    <location>
        <begin position="386"/>
        <end position="405"/>
    </location>
</feature>
<dbReference type="PANTHER" id="PTHR37888">
    <property type="entry name" value="DNA-BINDING BROMODOMAIN-CONTAINING PROTEIN"/>
    <property type="match status" value="1"/>
</dbReference>
<feature type="region of interest" description="Disordered" evidence="4">
    <location>
        <begin position="354"/>
        <end position="450"/>
    </location>
</feature>
<dbReference type="Gene3D" id="1.20.920.10">
    <property type="entry name" value="Bromodomain-like"/>
    <property type="match status" value="1"/>
</dbReference>
<evidence type="ECO:0000313" key="7">
    <source>
        <dbReference type="Proteomes" id="UP001370490"/>
    </source>
</evidence>
<dbReference type="SUPFAM" id="SSF47370">
    <property type="entry name" value="Bromodomain"/>
    <property type="match status" value="1"/>
</dbReference>
<feature type="compositionally biased region" description="Polar residues" evidence="4">
    <location>
        <begin position="140"/>
        <end position="154"/>
    </location>
</feature>
<dbReference type="Pfam" id="PF00439">
    <property type="entry name" value="Bromodomain"/>
    <property type="match status" value="1"/>
</dbReference>
<feature type="region of interest" description="Disordered" evidence="4">
    <location>
        <begin position="100"/>
        <end position="158"/>
    </location>
</feature>
<feature type="domain" description="Bromo" evidence="5">
    <location>
        <begin position="262"/>
        <end position="332"/>
    </location>
</feature>
<dbReference type="Proteomes" id="UP001370490">
    <property type="component" value="Unassembled WGS sequence"/>
</dbReference>
<gene>
    <name evidence="6" type="ORF">RJ641_018245</name>
</gene>
<keyword evidence="3" id="KW-0175">Coiled coil</keyword>
<evidence type="ECO:0000256" key="2">
    <source>
        <dbReference type="PROSITE-ProRule" id="PRU00035"/>
    </source>
</evidence>